<dbReference type="EMBL" id="JBHUKQ010000012">
    <property type="protein sequence ID" value="MFD2482988.1"/>
    <property type="molecule type" value="Genomic_DNA"/>
</dbReference>
<reference evidence="4" key="1">
    <citation type="journal article" date="2019" name="Int. J. Syst. Evol. Microbiol.">
        <title>The Global Catalogue of Microorganisms (GCM) 10K type strain sequencing project: providing services to taxonomists for standard genome sequencing and annotation.</title>
        <authorList>
            <consortium name="The Broad Institute Genomics Platform"/>
            <consortium name="The Broad Institute Genome Sequencing Center for Infectious Disease"/>
            <person name="Wu L."/>
            <person name="Ma J."/>
        </authorList>
    </citation>
    <scope>NUCLEOTIDE SEQUENCE [LARGE SCALE GENOMIC DNA]</scope>
    <source>
        <strain evidence="4">CGMCC 4.7638</strain>
    </source>
</reference>
<proteinExistence type="predicted"/>
<protein>
    <submittedName>
        <fullName evidence="3">Uncharacterized protein</fullName>
    </submittedName>
</protein>
<keyword evidence="2" id="KW-1133">Transmembrane helix</keyword>
<dbReference type="Proteomes" id="UP001597542">
    <property type="component" value="Unassembled WGS sequence"/>
</dbReference>
<feature type="transmembrane region" description="Helical" evidence="2">
    <location>
        <begin position="181"/>
        <end position="202"/>
    </location>
</feature>
<feature type="compositionally biased region" description="Gly residues" evidence="1">
    <location>
        <begin position="56"/>
        <end position="67"/>
    </location>
</feature>
<sequence length="203" mass="19162">MSEPKDPERLLADALRAQAVFAPHVAANPVEEQAGTGAQGAVQPGASGTGSFSAAGGPGISGPGTAGTGSFNAAGGPGISGPGTAGTGSFNAAPASGTGSFGASAQTGAPSQTGPTTELPPNYGLLSGAGADSLARERAALDAADYTSPGTTGSIPPVGASDATVRRPAQAAQSGPLPAHWVLLLAVLLGLAAGSVIGLLTLI</sequence>
<keyword evidence="2" id="KW-0472">Membrane</keyword>
<evidence type="ECO:0000256" key="2">
    <source>
        <dbReference type="SAM" id="Phobius"/>
    </source>
</evidence>
<feature type="compositionally biased region" description="Low complexity" evidence="1">
    <location>
        <begin position="45"/>
        <end position="55"/>
    </location>
</feature>
<feature type="compositionally biased region" description="Polar residues" evidence="1">
    <location>
        <begin position="97"/>
        <end position="116"/>
    </location>
</feature>
<keyword evidence="2" id="KW-0812">Transmembrane</keyword>
<evidence type="ECO:0000313" key="4">
    <source>
        <dbReference type="Proteomes" id="UP001597542"/>
    </source>
</evidence>
<evidence type="ECO:0000256" key="1">
    <source>
        <dbReference type="SAM" id="MobiDB-lite"/>
    </source>
</evidence>
<feature type="compositionally biased region" description="Gly residues" evidence="1">
    <location>
        <begin position="75"/>
        <end position="86"/>
    </location>
</feature>
<feature type="region of interest" description="Disordered" evidence="1">
    <location>
        <begin position="145"/>
        <end position="169"/>
    </location>
</feature>
<accession>A0ABW5I1C3</accession>
<comment type="caution">
    <text evidence="3">The sequence shown here is derived from an EMBL/GenBank/DDBJ whole genome shotgun (WGS) entry which is preliminary data.</text>
</comment>
<organism evidence="3 4">
    <name type="scientific">Amycolatopsis albidoflavus</name>
    <dbReference type="NCBI Taxonomy" id="102226"/>
    <lineage>
        <taxon>Bacteria</taxon>
        <taxon>Bacillati</taxon>
        <taxon>Actinomycetota</taxon>
        <taxon>Actinomycetes</taxon>
        <taxon>Pseudonocardiales</taxon>
        <taxon>Pseudonocardiaceae</taxon>
        <taxon>Amycolatopsis</taxon>
    </lineage>
</organism>
<evidence type="ECO:0000313" key="3">
    <source>
        <dbReference type="EMBL" id="MFD2482988.1"/>
    </source>
</evidence>
<keyword evidence="4" id="KW-1185">Reference proteome</keyword>
<feature type="region of interest" description="Disordered" evidence="1">
    <location>
        <begin position="33"/>
        <end position="128"/>
    </location>
</feature>
<name>A0ABW5I1C3_9PSEU</name>
<dbReference type="RefSeq" id="WP_344266542.1">
    <property type="nucleotide sequence ID" value="NZ_BAAAHV010000003.1"/>
</dbReference>
<gene>
    <name evidence="3" type="ORF">ACFSUT_22075</name>
</gene>